<name>A0AAV9R894_9TELE</name>
<accession>A0AAV9R894</accession>
<organism evidence="1 2">
    <name type="scientific">Crenichthys baileyi</name>
    <name type="common">White River springfish</name>
    <dbReference type="NCBI Taxonomy" id="28760"/>
    <lineage>
        <taxon>Eukaryota</taxon>
        <taxon>Metazoa</taxon>
        <taxon>Chordata</taxon>
        <taxon>Craniata</taxon>
        <taxon>Vertebrata</taxon>
        <taxon>Euteleostomi</taxon>
        <taxon>Actinopterygii</taxon>
        <taxon>Neopterygii</taxon>
        <taxon>Teleostei</taxon>
        <taxon>Neoteleostei</taxon>
        <taxon>Acanthomorphata</taxon>
        <taxon>Ovalentaria</taxon>
        <taxon>Atherinomorphae</taxon>
        <taxon>Cyprinodontiformes</taxon>
        <taxon>Goodeidae</taxon>
        <taxon>Crenichthys</taxon>
    </lineage>
</organism>
<gene>
    <name evidence="1" type="ORF">CRENBAI_014991</name>
</gene>
<dbReference type="AlphaFoldDB" id="A0AAV9R894"/>
<reference evidence="1 2" key="1">
    <citation type="submission" date="2021-06" db="EMBL/GenBank/DDBJ databases">
        <authorList>
            <person name="Palmer J.M."/>
        </authorList>
    </citation>
    <scope>NUCLEOTIDE SEQUENCE [LARGE SCALE GENOMIC DNA]</scope>
    <source>
        <strain evidence="1 2">MEX-2019</strain>
        <tissue evidence="1">Muscle</tissue>
    </source>
</reference>
<evidence type="ECO:0000313" key="2">
    <source>
        <dbReference type="Proteomes" id="UP001311232"/>
    </source>
</evidence>
<comment type="caution">
    <text evidence="1">The sequence shown here is derived from an EMBL/GenBank/DDBJ whole genome shotgun (WGS) entry which is preliminary data.</text>
</comment>
<dbReference type="Proteomes" id="UP001311232">
    <property type="component" value="Unassembled WGS sequence"/>
</dbReference>
<sequence length="73" mass="7876">MPDLSMSPVAPARVLYLSATCSLCTVCRIELTSAAGREDSAARPALRLSRAAESFETVTGRQQMLLQHLAVKQ</sequence>
<dbReference type="EMBL" id="JAHHUM010002336">
    <property type="protein sequence ID" value="KAK5604580.1"/>
    <property type="molecule type" value="Genomic_DNA"/>
</dbReference>
<evidence type="ECO:0000313" key="1">
    <source>
        <dbReference type="EMBL" id="KAK5604580.1"/>
    </source>
</evidence>
<proteinExistence type="predicted"/>
<protein>
    <submittedName>
        <fullName evidence="1">Uncharacterized protein</fullName>
    </submittedName>
</protein>
<keyword evidence="2" id="KW-1185">Reference proteome</keyword>